<dbReference type="InterPro" id="IPR017853">
    <property type="entry name" value="GH"/>
</dbReference>
<dbReference type="SMR" id="A0A084A9C6"/>
<dbReference type="AlphaFoldDB" id="A0A084A9C6"/>
<dbReference type="EMBL" id="AZSI01000105">
    <property type="protein sequence ID" value="KEY61905.1"/>
    <property type="molecule type" value="Genomic_DNA"/>
</dbReference>
<evidence type="ECO:0000256" key="1">
    <source>
        <dbReference type="ARBA" id="ARBA00010646"/>
    </source>
</evidence>
<dbReference type="GO" id="GO:0009253">
    <property type="term" value="P:peptidoglycan catabolic process"/>
    <property type="evidence" value="ECO:0007669"/>
    <property type="project" value="InterPro"/>
</dbReference>
<proteinExistence type="inferred from homology"/>
<dbReference type="PANTHER" id="PTHR34135">
    <property type="entry name" value="LYSOZYME"/>
    <property type="match status" value="1"/>
</dbReference>
<dbReference type="GO" id="GO:0003796">
    <property type="term" value="F:lysozyme activity"/>
    <property type="evidence" value="ECO:0007669"/>
    <property type="project" value="InterPro"/>
</dbReference>
<comment type="similarity">
    <text evidence="1">Belongs to the glycosyl hydrolase 25 family.</text>
</comment>
<dbReference type="Pfam" id="PF01183">
    <property type="entry name" value="Glyco_hydro_25"/>
    <property type="match status" value="1"/>
</dbReference>
<keyword evidence="2" id="KW-1133">Transmembrane helix</keyword>
<feature type="transmembrane region" description="Helical" evidence="2">
    <location>
        <begin position="12"/>
        <end position="31"/>
    </location>
</feature>
<gene>
    <name evidence="3" type="ORF">U725_02020</name>
</gene>
<dbReference type="Proteomes" id="UP000028401">
    <property type="component" value="Unassembled WGS sequence"/>
</dbReference>
<name>A0A084A9C6_LACLC</name>
<dbReference type="CDD" id="cd06523">
    <property type="entry name" value="GH25_PlyB-like"/>
    <property type="match status" value="1"/>
</dbReference>
<comment type="caution">
    <text evidence="3">The sequence shown here is derived from an EMBL/GenBank/DDBJ whole genome shotgun (WGS) entry which is preliminary data.</text>
</comment>
<dbReference type="PATRIC" id="fig|1415168.3.peg.2097"/>
<accession>A0A084A9C6</accession>
<evidence type="ECO:0000313" key="3">
    <source>
        <dbReference type="EMBL" id="KEY61905.1"/>
    </source>
</evidence>
<dbReference type="Gene3D" id="3.20.20.80">
    <property type="entry name" value="Glycosidases"/>
    <property type="match status" value="1"/>
</dbReference>
<organism evidence="3 4">
    <name type="scientific">Lactococcus cremoris subsp. cremoris GE214</name>
    <dbReference type="NCBI Taxonomy" id="1415168"/>
    <lineage>
        <taxon>Bacteria</taxon>
        <taxon>Bacillati</taxon>
        <taxon>Bacillota</taxon>
        <taxon>Bacilli</taxon>
        <taxon>Lactobacillales</taxon>
        <taxon>Streptococcaceae</taxon>
        <taxon>Lactococcus</taxon>
        <taxon>Lactococcus cremoris subsp. cremoris</taxon>
    </lineage>
</organism>
<dbReference type="GO" id="GO:0016052">
    <property type="term" value="P:carbohydrate catabolic process"/>
    <property type="evidence" value="ECO:0007669"/>
    <property type="project" value="TreeGrafter"/>
</dbReference>
<dbReference type="PANTHER" id="PTHR34135:SF1">
    <property type="entry name" value="GLYCOSYL HYDROLASE FAMILY 25"/>
    <property type="match status" value="1"/>
</dbReference>
<dbReference type="PROSITE" id="PS51904">
    <property type="entry name" value="GLYCOSYL_HYDROL_F25_2"/>
    <property type="match status" value="1"/>
</dbReference>
<protein>
    <submittedName>
        <fullName evidence="3">Putative membrane protein</fullName>
    </submittedName>
</protein>
<dbReference type="GO" id="GO:0016998">
    <property type="term" value="P:cell wall macromolecule catabolic process"/>
    <property type="evidence" value="ECO:0007669"/>
    <property type="project" value="InterPro"/>
</dbReference>
<sequence length="271" mass="30905">MKPKMRRKLKKMGAFIFTATMIAMIALLGLVRIRPMEPPKKAANEKIVVNHILDEKVLDLNKPVVDLSGWQRPEDIDYNTLSQHVIGAVIRVNGSYGHADNSASKDGEDTAYKQHIKAFQERGIPTAVYAFVTGKNTTEMKKQAKDFYRRASPYKPTYYWLDVEVTNMKNMNEGIEAFRAELEKQGAKNIGIYAQDWFLRDNQIKVDKFKAIWIAAYGRNTGSWDASPETSLSYKMQQFTDQGTVPGYSGNVDLNMVNNQSNYNELFKNQK</sequence>
<evidence type="ECO:0000256" key="2">
    <source>
        <dbReference type="SAM" id="Phobius"/>
    </source>
</evidence>
<keyword evidence="2" id="KW-0812">Transmembrane</keyword>
<dbReference type="SUPFAM" id="SSF51445">
    <property type="entry name" value="(Trans)glycosidases"/>
    <property type="match status" value="1"/>
</dbReference>
<evidence type="ECO:0000313" key="4">
    <source>
        <dbReference type="Proteomes" id="UP000028401"/>
    </source>
</evidence>
<reference evidence="3 4" key="1">
    <citation type="submission" date="2014-06" db="EMBL/GenBank/DDBJ databases">
        <title>Draft genome sequence of the putrescine producing strain Lactococcus lactis subsp cremoris GE214.</title>
        <authorList>
            <person name="Ladero V."/>
            <person name="Linares D.M."/>
            <person name="del Rio B."/>
            <person name="Mayo B."/>
            <person name="Martin M.C."/>
            <person name="Fernandez M."/>
            <person name="Alvarez M.A."/>
        </authorList>
    </citation>
    <scope>NUCLEOTIDE SEQUENCE [LARGE SCALE GENOMIC DNA]</scope>
    <source>
        <strain evidence="3 4">GE214</strain>
    </source>
</reference>
<dbReference type="InterPro" id="IPR002053">
    <property type="entry name" value="Glyco_hydro_25"/>
</dbReference>
<keyword evidence="2" id="KW-0472">Membrane</keyword>